<feature type="compositionally biased region" description="Low complexity" evidence="2">
    <location>
        <begin position="12"/>
        <end position="25"/>
    </location>
</feature>
<comment type="similarity">
    <text evidence="1">Belongs to the ARG7 family.</text>
</comment>
<keyword evidence="4" id="KW-1185">Reference proteome</keyword>
<dbReference type="PANTHER" id="PTHR31175">
    <property type="entry name" value="AUXIN-RESPONSIVE FAMILY PROTEIN"/>
    <property type="match status" value="1"/>
</dbReference>
<name>A0AAQ3KLG4_9LILI</name>
<protein>
    <submittedName>
        <fullName evidence="3">Auxin-responsive protein SAUR36-like</fullName>
    </submittedName>
</protein>
<feature type="region of interest" description="Disordered" evidence="2">
    <location>
        <begin position="1"/>
        <end position="29"/>
    </location>
</feature>
<evidence type="ECO:0000256" key="1">
    <source>
        <dbReference type="ARBA" id="ARBA00006974"/>
    </source>
</evidence>
<dbReference type="AlphaFoldDB" id="A0AAQ3KLG4"/>
<dbReference type="EMBL" id="CP136894">
    <property type="protein sequence ID" value="WOL08057.1"/>
    <property type="molecule type" value="Genomic_DNA"/>
</dbReference>
<sequence>MAGQRRRSLLQSKGIGSSNAGSSSSTAVAPNGHFAVYTREGQRFVIPIDYLKSNIFVELFRLFEEEFGLPAGGRPITLPCDATFLEHVVASHKRWKKP</sequence>
<accession>A0AAQ3KLG4</accession>
<reference evidence="3 4" key="1">
    <citation type="submission" date="2023-10" db="EMBL/GenBank/DDBJ databases">
        <title>Chromosome-scale genome assembly provides insights into flower coloration mechanisms of Canna indica.</title>
        <authorList>
            <person name="Li C."/>
        </authorList>
    </citation>
    <scope>NUCLEOTIDE SEQUENCE [LARGE SCALE GENOMIC DNA]</scope>
    <source>
        <tissue evidence="3">Flower</tissue>
    </source>
</reference>
<dbReference type="GO" id="GO:0009733">
    <property type="term" value="P:response to auxin"/>
    <property type="evidence" value="ECO:0007669"/>
    <property type="project" value="InterPro"/>
</dbReference>
<dbReference type="InterPro" id="IPR003676">
    <property type="entry name" value="SAUR_fam"/>
</dbReference>
<dbReference type="PANTHER" id="PTHR31175:SF50">
    <property type="entry name" value="AUXIN-RESPONSIVE PROTEIN FAMILY, PUTATIVE-RELATED"/>
    <property type="match status" value="1"/>
</dbReference>
<dbReference type="Proteomes" id="UP001327560">
    <property type="component" value="Chromosome 5"/>
</dbReference>
<dbReference type="Pfam" id="PF02519">
    <property type="entry name" value="Auxin_inducible"/>
    <property type="match status" value="1"/>
</dbReference>
<evidence type="ECO:0000313" key="4">
    <source>
        <dbReference type="Proteomes" id="UP001327560"/>
    </source>
</evidence>
<proteinExistence type="inferred from homology"/>
<organism evidence="3 4">
    <name type="scientific">Canna indica</name>
    <name type="common">Indian-shot</name>
    <dbReference type="NCBI Taxonomy" id="4628"/>
    <lineage>
        <taxon>Eukaryota</taxon>
        <taxon>Viridiplantae</taxon>
        <taxon>Streptophyta</taxon>
        <taxon>Embryophyta</taxon>
        <taxon>Tracheophyta</taxon>
        <taxon>Spermatophyta</taxon>
        <taxon>Magnoliopsida</taxon>
        <taxon>Liliopsida</taxon>
        <taxon>Zingiberales</taxon>
        <taxon>Cannaceae</taxon>
        <taxon>Canna</taxon>
    </lineage>
</organism>
<gene>
    <name evidence="3" type="ORF">Cni_G16809</name>
</gene>
<evidence type="ECO:0000313" key="3">
    <source>
        <dbReference type="EMBL" id="WOL08057.1"/>
    </source>
</evidence>
<evidence type="ECO:0000256" key="2">
    <source>
        <dbReference type="SAM" id="MobiDB-lite"/>
    </source>
</evidence>